<evidence type="ECO:0000256" key="5">
    <source>
        <dbReference type="ARBA" id="ARBA00023157"/>
    </source>
</evidence>
<proteinExistence type="predicted"/>
<dbReference type="GO" id="GO:0005576">
    <property type="term" value="C:extracellular region"/>
    <property type="evidence" value="ECO:0007669"/>
    <property type="project" value="UniProtKB-SubCell"/>
</dbReference>
<organism evidence="10">
    <name type="scientific">Sipha flava</name>
    <name type="common">yellow sugarcane aphid</name>
    <dbReference type="NCBI Taxonomy" id="143950"/>
    <lineage>
        <taxon>Eukaryota</taxon>
        <taxon>Metazoa</taxon>
        <taxon>Ecdysozoa</taxon>
        <taxon>Arthropoda</taxon>
        <taxon>Hexapoda</taxon>
        <taxon>Insecta</taxon>
        <taxon>Pterygota</taxon>
        <taxon>Neoptera</taxon>
        <taxon>Paraneoptera</taxon>
        <taxon>Hemiptera</taxon>
        <taxon>Sternorrhyncha</taxon>
        <taxon>Aphidomorpha</taxon>
        <taxon>Aphidoidea</taxon>
        <taxon>Aphididae</taxon>
        <taxon>Sipha</taxon>
    </lineage>
</organism>
<keyword evidence="4" id="KW-0677">Repeat</keyword>
<dbReference type="InterPro" id="IPR008138">
    <property type="entry name" value="SapB_2"/>
</dbReference>
<dbReference type="GO" id="GO:0016020">
    <property type="term" value="C:membrane"/>
    <property type="evidence" value="ECO:0007669"/>
    <property type="project" value="GOC"/>
</dbReference>
<dbReference type="SMART" id="SM00741">
    <property type="entry name" value="SapB"/>
    <property type="match status" value="7"/>
</dbReference>
<dbReference type="InterPro" id="IPR008373">
    <property type="entry name" value="Saposin"/>
</dbReference>
<feature type="domain" description="Saposin B-type" evidence="8">
    <location>
        <begin position="301"/>
        <end position="381"/>
    </location>
</feature>
<dbReference type="PRINTS" id="PR01797">
    <property type="entry name" value="SAPOSIN"/>
</dbReference>
<evidence type="ECO:0000259" key="9">
    <source>
        <dbReference type="PROSITE" id="PS51110"/>
    </source>
</evidence>
<keyword evidence="2" id="KW-0964">Secreted</keyword>
<feature type="chain" id="PRO_5015713817" evidence="7">
    <location>
        <begin position="24"/>
        <end position="937"/>
    </location>
</feature>
<dbReference type="EMBL" id="GGMS01004731">
    <property type="protein sequence ID" value="MBY73934.1"/>
    <property type="molecule type" value="Transcribed_RNA"/>
</dbReference>
<dbReference type="InterPro" id="IPR003119">
    <property type="entry name" value="SAP_A"/>
</dbReference>
<dbReference type="GO" id="GO:0005764">
    <property type="term" value="C:lysosome"/>
    <property type="evidence" value="ECO:0007669"/>
    <property type="project" value="InterPro"/>
</dbReference>
<evidence type="ECO:0000256" key="6">
    <source>
        <dbReference type="ARBA" id="ARBA00023180"/>
    </source>
</evidence>
<keyword evidence="5" id="KW-1015">Disulfide bond</keyword>
<evidence type="ECO:0000256" key="1">
    <source>
        <dbReference type="ARBA" id="ARBA00004613"/>
    </source>
</evidence>
<dbReference type="PANTHER" id="PTHR11480:SF3">
    <property type="entry name" value="BCDNA.GH08312"/>
    <property type="match status" value="1"/>
</dbReference>
<feature type="domain" description="Saposin B-type" evidence="8">
    <location>
        <begin position="448"/>
        <end position="529"/>
    </location>
</feature>
<dbReference type="SMART" id="SM00162">
    <property type="entry name" value="SAPA"/>
    <property type="match status" value="1"/>
</dbReference>
<dbReference type="SUPFAM" id="SSF47862">
    <property type="entry name" value="Saposin"/>
    <property type="match status" value="7"/>
</dbReference>
<comment type="subcellular location">
    <subcellularLocation>
        <location evidence="1">Secreted</location>
    </subcellularLocation>
</comment>
<dbReference type="InterPro" id="IPR051428">
    <property type="entry name" value="Sphingo_Act-Surfact_Prot"/>
</dbReference>
<dbReference type="OrthoDB" id="69496at2759"/>
<protein>
    <submittedName>
        <fullName evidence="10">Proactivator polypeptide</fullName>
    </submittedName>
</protein>
<dbReference type="Pfam" id="PF05184">
    <property type="entry name" value="SapB_1"/>
    <property type="match status" value="5"/>
</dbReference>
<feature type="domain" description="Saposin B-type" evidence="8">
    <location>
        <begin position="183"/>
        <end position="262"/>
    </location>
</feature>
<feature type="domain" description="Saposin B-type" evidence="8">
    <location>
        <begin position="667"/>
        <end position="748"/>
    </location>
</feature>
<evidence type="ECO:0000256" key="3">
    <source>
        <dbReference type="ARBA" id="ARBA00022729"/>
    </source>
</evidence>
<dbReference type="InterPro" id="IPR008139">
    <property type="entry name" value="SaposinB_dom"/>
</dbReference>
<feature type="domain" description="Saposin A-type" evidence="9">
    <location>
        <begin position="39"/>
        <end position="79"/>
    </location>
</feature>
<dbReference type="Pfam" id="PF03489">
    <property type="entry name" value="SapB_2"/>
    <property type="match status" value="5"/>
</dbReference>
<dbReference type="PROSITE" id="PS50015">
    <property type="entry name" value="SAP_B"/>
    <property type="match status" value="7"/>
</dbReference>
<accession>A0A2S2Q887</accession>
<dbReference type="PANTHER" id="PTHR11480">
    <property type="entry name" value="SAPOSIN-RELATED"/>
    <property type="match status" value="1"/>
</dbReference>
<keyword evidence="6" id="KW-0325">Glycoprotein</keyword>
<dbReference type="InterPro" id="IPR007856">
    <property type="entry name" value="SapB_1"/>
</dbReference>
<feature type="domain" description="Saposin B-type" evidence="8">
    <location>
        <begin position="83"/>
        <end position="165"/>
    </location>
</feature>
<evidence type="ECO:0000313" key="10">
    <source>
        <dbReference type="EMBL" id="MBY73934.1"/>
    </source>
</evidence>
<evidence type="ECO:0000256" key="2">
    <source>
        <dbReference type="ARBA" id="ARBA00022525"/>
    </source>
</evidence>
<dbReference type="AlphaFoldDB" id="A0A2S2Q887"/>
<dbReference type="Pfam" id="PF02199">
    <property type="entry name" value="SapA"/>
    <property type="match status" value="1"/>
</dbReference>
<dbReference type="PROSITE" id="PS51110">
    <property type="entry name" value="SAP_A"/>
    <property type="match status" value="1"/>
</dbReference>
<dbReference type="Gene3D" id="1.10.225.10">
    <property type="entry name" value="Saposin-like"/>
    <property type="match status" value="8"/>
</dbReference>
<evidence type="ECO:0000256" key="4">
    <source>
        <dbReference type="ARBA" id="ARBA00022737"/>
    </source>
</evidence>
<keyword evidence="3 7" id="KW-0732">Signal</keyword>
<dbReference type="FunFam" id="1.10.225.10:FF:000002">
    <property type="entry name" value="prosaposin isoform X2"/>
    <property type="match status" value="2"/>
</dbReference>
<evidence type="ECO:0000256" key="7">
    <source>
        <dbReference type="SAM" id="SignalP"/>
    </source>
</evidence>
<feature type="domain" description="Saposin B-type" evidence="8">
    <location>
        <begin position="540"/>
        <end position="621"/>
    </location>
</feature>
<evidence type="ECO:0000259" key="8">
    <source>
        <dbReference type="PROSITE" id="PS50015"/>
    </source>
</evidence>
<gene>
    <name evidence="10" type="primary">PSAP_0</name>
    <name evidence="10" type="ORF">g.169428</name>
</gene>
<sequence length="937" mass="105714">MGTSVLLCCALAVFGFLATSSLGALTGGVEDVIHQKHIKQLGLNECTYGPGYWCSTLKTAAKCKAVNHCIQTTWETQYYPEDNDDICTICKNMVKEARDTLESNITLDELKQVFYGSCQLLPLKIVKNECKKLSDEFIPELVDTLASQMDPNVVCTVSGLCNNERIDELLRNSENKQLEVSTEYSDCQKCAIAMDKGEDLVQKMSRDDLLNKVLMMCGELSSYSDACSSIVLRYNNEIYNGFKNYFSIRNVCMLSGMCPASFQPYADDYEESKGLLMDVEINNAGERGRIQKSYKKKKVSDDLTCEFCESMVKHLRDILVANTTEEQFLDVLTGLCKQTRSFSQECLEMVNNNYGRVYQFLLTELNGKVLCSIIGICPNTRYSEDYIVPRYPLIPVELLQTEASNSFTEKEKVVVDEQPPKVKDIKKSTVDIFTQQMHFVVNVDMPTDKTACFLCQSILNYVQQVVTDPKSEEEIRSALEKSCLIVPSSYESQCKQFIDQYGDAFISLIAQEVDPSIICPELKLCPATDLSIITNKDSESIPECSMCIIFMSALESDISNNNTEAELKNTLEKLCTKLPTNWKAKCSDFVTNNLESILDMLIAQIPPQEICVLLNICTPKTISDSAANEIESNMIATSGLVTVVLPGYNMGQLLANNYKMLEEPKIPTPFCLVCTVVMKYLNSEIEDKSNQDEIEKVMNSVCRILPNVEESECEIFIYTNYRQIINALKIGTNPAIACMALMVCEEVIDETKYNIEKMSEVMQPTTTKPVELDTSSECTVCEAFVSVFNDRLNNKSVNIDEIDLMELCYEVDIKHKEQVTGMIILLKFGCTLNARDTNNDWLIRSLINLMRPTCTQPCVRKFHPKCTICKDVIHDIKNKIKSSKIEEHIKFRLEALCDPLPDKDKCINLVEEYSNKIINTILDDIKDESVCAEIGYC</sequence>
<feature type="signal peptide" evidence="7">
    <location>
        <begin position="1"/>
        <end position="23"/>
    </location>
</feature>
<name>A0A2S2Q887_9HEMI</name>
<dbReference type="InterPro" id="IPR011001">
    <property type="entry name" value="Saposin-like"/>
</dbReference>
<dbReference type="GO" id="GO:0006665">
    <property type="term" value="P:sphingolipid metabolic process"/>
    <property type="evidence" value="ECO:0007669"/>
    <property type="project" value="InterPro"/>
</dbReference>
<feature type="domain" description="Saposin B-type" evidence="8">
    <location>
        <begin position="862"/>
        <end position="937"/>
    </location>
</feature>
<reference evidence="10" key="1">
    <citation type="submission" date="2018-04" db="EMBL/GenBank/DDBJ databases">
        <title>Transcriptome assembly of Sipha flava.</title>
        <authorList>
            <person name="Scully E.D."/>
            <person name="Geib S.M."/>
            <person name="Palmer N.A."/>
            <person name="Koch K."/>
            <person name="Bradshaw J."/>
            <person name="Heng-Moss T."/>
            <person name="Sarath G."/>
        </authorList>
    </citation>
    <scope>NUCLEOTIDE SEQUENCE</scope>
</reference>